<sequence length="498" mass="55102">MHGVLPLFFQCSMETLRMAPAPPDSDSQSIATVVQHAFEAQQAHRPTVRAQDADTRIRKIQRLHDHVWARRDEIQAAMYQDFRRPPIESAMSDVKMIGEEAQFAMKHLREWMAPKPVSTHRMLVGTKSHIEPTPKGVVCIMSPWNYPFILTLGPLISALAAGNSVILKPSEYTPHSSALMADMIEQLYDPREVTLVRGDKEAGKALLDQPFDHFFFTGSPAVGRIVMKAAAEHLSSVTLELGGKSPTVVDASADIEHAARTIIWGKFLNAGQTCIAPDYVLAERAIMPALMDAMRVALAESFGTTPSERQQSADYARIVNERHFERLSDALDEAIDTGARLEFGGTVDTREHYIEPTVLTEVPSHATLMQEEIFGPILPVQPFDHLDDAIAAINTRENPLALYHFTSDESATRRLLDHTQSGDVCVNDVIVHFMSPHLPFGGAGHSGIGASGGEYGFKEFSNQRSVMRRTGASGVMQQLYPPYGNVTKKLVDWLLPWA</sequence>
<keyword evidence="2 4" id="KW-0560">Oxidoreductase</keyword>
<evidence type="ECO:0000256" key="1">
    <source>
        <dbReference type="ARBA" id="ARBA00009986"/>
    </source>
</evidence>
<evidence type="ECO:0000256" key="7">
    <source>
        <dbReference type="RuleBase" id="RU003345"/>
    </source>
</evidence>
<proteinExistence type="inferred from homology"/>
<dbReference type="SUPFAM" id="SSF53720">
    <property type="entry name" value="ALDH-like"/>
    <property type="match status" value="1"/>
</dbReference>
<evidence type="ECO:0000256" key="6">
    <source>
        <dbReference type="PROSITE-ProRule" id="PRU10007"/>
    </source>
</evidence>
<dbReference type="FunFam" id="3.40.605.10:FF:000004">
    <property type="entry name" value="Aldehyde dehydrogenase"/>
    <property type="match status" value="1"/>
</dbReference>
<dbReference type="OrthoDB" id="9762913at2"/>
<evidence type="ECO:0000256" key="4">
    <source>
        <dbReference type="PIRNR" id="PIRNR036492"/>
    </source>
</evidence>
<dbReference type="Gene3D" id="3.40.309.10">
    <property type="entry name" value="Aldehyde Dehydrogenase, Chain A, domain 2"/>
    <property type="match status" value="1"/>
</dbReference>
<name>A0A2H3NQ67_9BACT</name>
<keyword evidence="3" id="KW-0520">NAD</keyword>
<dbReference type="InterPro" id="IPR016163">
    <property type="entry name" value="Ald_DH_C"/>
</dbReference>
<dbReference type="InterPro" id="IPR016162">
    <property type="entry name" value="Ald_DH_N"/>
</dbReference>
<protein>
    <recommendedName>
        <fullName evidence="4">Aldehyde dehydrogenase</fullName>
    </recommendedName>
</protein>
<evidence type="ECO:0000313" key="10">
    <source>
        <dbReference type="Proteomes" id="UP000221024"/>
    </source>
</evidence>
<dbReference type="Pfam" id="PF00171">
    <property type="entry name" value="Aldedh"/>
    <property type="match status" value="1"/>
</dbReference>
<gene>
    <name evidence="9" type="ORF">CRI93_01260</name>
</gene>
<dbReference type="GO" id="GO:0004029">
    <property type="term" value="F:aldehyde dehydrogenase (NAD+) activity"/>
    <property type="evidence" value="ECO:0007669"/>
    <property type="project" value="TreeGrafter"/>
</dbReference>
<evidence type="ECO:0000313" key="9">
    <source>
        <dbReference type="EMBL" id="PEN09383.1"/>
    </source>
</evidence>
<dbReference type="Proteomes" id="UP000221024">
    <property type="component" value="Unassembled WGS sequence"/>
</dbReference>
<dbReference type="PROSITE" id="PS00687">
    <property type="entry name" value="ALDEHYDE_DEHYDR_GLU"/>
    <property type="match status" value="1"/>
</dbReference>
<evidence type="ECO:0000256" key="2">
    <source>
        <dbReference type="ARBA" id="ARBA00023002"/>
    </source>
</evidence>
<dbReference type="PANTHER" id="PTHR43570:SF20">
    <property type="entry name" value="ALDEHYDE DEHYDROGENASE ALDX-RELATED"/>
    <property type="match status" value="1"/>
</dbReference>
<dbReference type="GO" id="GO:0006081">
    <property type="term" value="P:aldehyde metabolic process"/>
    <property type="evidence" value="ECO:0007669"/>
    <property type="project" value="InterPro"/>
</dbReference>
<dbReference type="InterPro" id="IPR015590">
    <property type="entry name" value="Aldehyde_DH_dom"/>
</dbReference>
<dbReference type="EMBL" id="PDEP01000001">
    <property type="protein sequence ID" value="PEN09383.1"/>
    <property type="molecule type" value="Genomic_DNA"/>
</dbReference>
<evidence type="ECO:0000256" key="5">
    <source>
        <dbReference type="PIRSR" id="PIRSR036492-1"/>
    </source>
</evidence>
<dbReference type="FunFam" id="3.40.309.10:FF:000003">
    <property type="entry name" value="Aldehyde dehydrogenase"/>
    <property type="match status" value="1"/>
</dbReference>
<dbReference type="PROSITE" id="PS00070">
    <property type="entry name" value="ALDEHYDE_DEHYDR_CYS"/>
    <property type="match status" value="1"/>
</dbReference>
<dbReference type="Gene3D" id="3.40.605.10">
    <property type="entry name" value="Aldehyde Dehydrogenase, Chain A, domain 1"/>
    <property type="match status" value="1"/>
</dbReference>
<dbReference type="InterPro" id="IPR016161">
    <property type="entry name" value="Ald_DH/histidinol_DH"/>
</dbReference>
<comment type="similarity">
    <text evidence="1 4 7">Belongs to the aldehyde dehydrogenase family.</text>
</comment>
<reference evidence="9 10" key="1">
    <citation type="submission" date="2017-10" db="EMBL/GenBank/DDBJ databases">
        <title>Draft genome of Longimonas halophila.</title>
        <authorList>
            <person name="Goh K.M."/>
            <person name="Shamsir M.S."/>
            <person name="Lim S.W."/>
        </authorList>
    </citation>
    <scope>NUCLEOTIDE SEQUENCE [LARGE SCALE GENOMIC DNA]</scope>
    <source>
        <strain evidence="9 10">KCTC 42399</strain>
    </source>
</reference>
<evidence type="ECO:0000259" key="8">
    <source>
        <dbReference type="Pfam" id="PF00171"/>
    </source>
</evidence>
<dbReference type="AlphaFoldDB" id="A0A2H3NQ67"/>
<organism evidence="9 10">
    <name type="scientific">Longimonas halophila</name>
    <dbReference type="NCBI Taxonomy" id="1469170"/>
    <lineage>
        <taxon>Bacteria</taxon>
        <taxon>Pseudomonadati</taxon>
        <taxon>Rhodothermota</taxon>
        <taxon>Rhodothermia</taxon>
        <taxon>Rhodothermales</taxon>
        <taxon>Salisaetaceae</taxon>
        <taxon>Longimonas</taxon>
    </lineage>
</organism>
<feature type="domain" description="Aldehyde dehydrogenase" evidence="8">
    <location>
        <begin position="32"/>
        <end position="466"/>
    </location>
</feature>
<dbReference type="PANTHER" id="PTHR43570">
    <property type="entry name" value="ALDEHYDE DEHYDROGENASE"/>
    <property type="match status" value="1"/>
</dbReference>
<keyword evidence="10" id="KW-1185">Reference proteome</keyword>
<dbReference type="InterPro" id="IPR012394">
    <property type="entry name" value="Aldehyde_DH_NAD(P)"/>
</dbReference>
<feature type="active site" evidence="5 6">
    <location>
        <position position="240"/>
    </location>
</feature>
<dbReference type="InterPro" id="IPR029510">
    <property type="entry name" value="Ald_DH_CS_GLU"/>
</dbReference>
<accession>A0A2H3NQ67</accession>
<dbReference type="PIRSF" id="PIRSF036492">
    <property type="entry name" value="ALDH"/>
    <property type="match status" value="1"/>
</dbReference>
<dbReference type="InterPro" id="IPR016160">
    <property type="entry name" value="Ald_DH_CS_CYS"/>
</dbReference>
<feature type="active site" evidence="5">
    <location>
        <position position="274"/>
    </location>
</feature>
<evidence type="ECO:0000256" key="3">
    <source>
        <dbReference type="ARBA" id="ARBA00023027"/>
    </source>
</evidence>
<dbReference type="GO" id="GO:0005737">
    <property type="term" value="C:cytoplasm"/>
    <property type="evidence" value="ECO:0007669"/>
    <property type="project" value="TreeGrafter"/>
</dbReference>
<comment type="caution">
    <text evidence="9">The sequence shown here is derived from an EMBL/GenBank/DDBJ whole genome shotgun (WGS) entry which is preliminary data.</text>
</comment>